<keyword evidence="2" id="KW-1185">Reference proteome</keyword>
<gene>
    <name evidence="1" type="ORF">DMB65_11185</name>
</gene>
<reference evidence="1 2" key="1">
    <citation type="submission" date="2018-05" db="EMBL/GenBank/DDBJ databases">
        <title>Flavobacterium sp. strain IMCC34759, incomplete genome.</title>
        <authorList>
            <person name="Joung Y."/>
            <person name="Cho J."/>
        </authorList>
    </citation>
    <scope>NUCLEOTIDE SEQUENCE [LARGE SCALE GENOMIC DNA]</scope>
    <source>
        <strain evidence="1 2">IMCC34759</strain>
    </source>
</reference>
<name>A0A2V4BP53_9FLAO</name>
<dbReference type="EMBL" id="QJHK01000008">
    <property type="protein sequence ID" value="PXY40786.1"/>
    <property type="molecule type" value="Genomic_DNA"/>
</dbReference>
<organism evidence="1 2">
    <name type="scientific">Flavobacterium cheongpyeongense</name>
    <dbReference type="NCBI Taxonomy" id="2212651"/>
    <lineage>
        <taxon>Bacteria</taxon>
        <taxon>Pseudomonadati</taxon>
        <taxon>Bacteroidota</taxon>
        <taxon>Flavobacteriia</taxon>
        <taxon>Flavobacteriales</taxon>
        <taxon>Flavobacteriaceae</taxon>
        <taxon>Flavobacterium</taxon>
    </lineage>
</organism>
<comment type="caution">
    <text evidence="1">The sequence shown here is derived from an EMBL/GenBank/DDBJ whole genome shotgun (WGS) entry which is preliminary data.</text>
</comment>
<dbReference type="NCBIfam" id="TIGR03187">
    <property type="entry name" value="DGQHR"/>
    <property type="match status" value="1"/>
</dbReference>
<sequence length="460" mass="53579">MKLLIVVLIQLQNLQELQNLQKMHSMNNLDNYIKLNVVEVRQLQNGIVFTGKIKFNQLNQIFKLTERIENVQDPFDNTTLNLSSKDEQFQRQLSSKKLKEIQEYLQEEILQIEKGKSLGMFPSSLILYNRSYELDDLDLKDVKEKITEKDEVILTEEIVSNSYKTSLDCCFYIADELNNDLFKLYIPKNPDTTLIVDGQHRFFGTKMLYNKLSDPKIKEIVENFEFIITYLVGFDIYEVGQIFATVNFNQKPVNRSLYYDIFGSAPQTDREGNLQNDIRLAHDLVLHLNNNETSPINSMIKLLGKGYGMFSQAFFVFNMLRVFKTGIWNEYLIDYVNNGKEYKNIAKFMKAYFQAIQEAYPSAWPEKVDKKGDLVYSAYYYQYVLCKTTGLGAFFRLIKYIYPKVSSDSDKYKSNILKILEKIDDSEAKRIFSKEGAFGGSGSEGLQDKLFKFLLSKYEL</sequence>
<evidence type="ECO:0000313" key="2">
    <source>
        <dbReference type="Proteomes" id="UP000247903"/>
    </source>
</evidence>
<dbReference type="InterPro" id="IPR017601">
    <property type="entry name" value="DGQHR-contain_dom"/>
</dbReference>
<evidence type="ECO:0008006" key="3">
    <source>
        <dbReference type="Google" id="ProtNLM"/>
    </source>
</evidence>
<dbReference type="Proteomes" id="UP000247903">
    <property type="component" value="Unassembled WGS sequence"/>
</dbReference>
<proteinExistence type="predicted"/>
<dbReference type="InterPro" id="IPR017642">
    <property type="entry name" value="DNA_S_mod_DndB"/>
</dbReference>
<accession>A0A2V4BP53</accession>
<dbReference type="Pfam" id="PF14072">
    <property type="entry name" value="DndB"/>
    <property type="match status" value="1"/>
</dbReference>
<dbReference type="OrthoDB" id="9789139at2"/>
<evidence type="ECO:0000313" key="1">
    <source>
        <dbReference type="EMBL" id="PXY40786.1"/>
    </source>
</evidence>
<protein>
    <recommendedName>
        <fullName evidence="3">DGQHR domain-containing protein</fullName>
    </recommendedName>
</protein>
<dbReference type="AlphaFoldDB" id="A0A2V4BP53"/>